<name>A0A5C3KCA1_COPMA</name>
<reference evidence="3 4" key="1">
    <citation type="journal article" date="2019" name="Nat. Ecol. Evol.">
        <title>Megaphylogeny resolves global patterns of mushroom evolution.</title>
        <authorList>
            <person name="Varga T."/>
            <person name="Krizsan K."/>
            <person name="Foldi C."/>
            <person name="Dima B."/>
            <person name="Sanchez-Garcia M."/>
            <person name="Sanchez-Ramirez S."/>
            <person name="Szollosi G.J."/>
            <person name="Szarkandi J.G."/>
            <person name="Papp V."/>
            <person name="Albert L."/>
            <person name="Andreopoulos W."/>
            <person name="Angelini C."/>
            <person name="Antonin V."/>
            <person name="Barry K.W."/>
            <person name="Bougher N.L."/>
            <person name="Buchanan P."/>
            <person name="Buyck B."/>
            <person name="Bense V."/>
            <person name="Catcheside P."/>
            <person name="Chovatia M."/>
            <person name="Cooper J."/>
            <person name="Damon W."/>
            <person name="Desjardin D."/>
            <person name="Finy P."/>
            <person name="Geml J."/>
            <person name="Haridas S."/>
            <person name="Hughes K."/>
            <person name="Justo A."/>
            <person name="Karasinski D."/>
            <person name="Kautmanova I."/>
            <person name="Kiss B."/>
            <person name="Kocsube S."/>
            <person name="Kotiranta H."/>
            <person name="LaButti K.M."/>
            <person name="Lechner B.E."/>
            <person name="Liimatainen K."/>
            <person name="Lipzen A."/>
            <person name="Lukacs Z."/>
            <person name="Mihaltcheva S."/>
            <person name="Morgado L.N."/>
            <person name="Niskanen T."/>
            <person name="Noordeloos M.E."/>
            <person name="Ohm R.A."/>
            <person name="Ortiz-Santana B."/>
            <person name="Ovrebo C."/>
            <person name="Racz N."/>
            <person name="Riley R."/>
            <person name="Savchenko A."/>
            <person name="Shiryaev A."/>
            <person name="Soop K."/>
            <person name="Spirin V."/>
            <person name="Szebenyi C."/>
            <person name="Tomsovsky M."/>
            <person name="Tulloss R.E."/>
            <person name="Uehling J."/>
            <person name="Grigoriev I.V."/>
            <person name="Vagvolgyi C."/>
            <person name="Papp T."/>
            <person name="Martin F.M."/>
            <person name="Miettinen O."/>
            <person name="Hibbett D.S."/>
            <person name="Nagy L.G."/>
        </authorList>
    </citation>
    <scope>NUCLEOTIDE SEQUENCE [LARGE SCALE GENOMIC DNA]</scope>
    <source>
        <strain evidence="3 4">CBS 121175</strain>
    </source>
</reference>
<dbReference type="EMBL" id="ML210505">
    <property type="protein sequence ID" value="TFK17472.1"/>
    <property type="molecule type" value="Genomic_DNA"/>
</dbReference>
<feature type="domain" description="CxC6 like cysteine cluster associated with KDZ" evidence="2">
    <location>
        <begin position="373"/>
        <end position="440"/>
    </location>
</feature>
<dbReference type="STRING" id="230819.A0A5C3KCA1"/>
<dbReference type="InterPro" id="IPR040898">
    <property type="entry name" value="CxC6"/>
</dbReference>
<dbReference type="Pfam" id="PF18721">
    <property type="entry name" value="CxC6"/>
    <property type="match status" value="1"/>
</dbReference>
<accession>A0A5C3KCA1</accession>
<proteinExistence type="predicted"/>
<evidence type="ECO:0000259" key="1">
    <source>
        <dbReference type="Pfam" id="PF18718"/>
    </source>
</evidence>
<dbReference type="AlphaFoldDB" id="A0A5C3KCA1"/>
<dbReference type="OrthoDB" id="2527272at2759"/>
<dbReference type="InterPro" id="IPR041539">
    <property type="entry name" value="CxC5"/>
</dbReference>
<organism evidence="3 4">
    <name type="scientific">Coprinopsis marcescibilis</name>
    <name type="common">Agaric fungus</name>
    <name type="synonym">Psathyrella marcescibilis</name>
    <dbReference type="NCBI Taxonomy" id="230819"/>
    <lineage>
        <taxon>Eukaryota</taxon>
        <taxon>Fungi</taxon>
        <taxon>Dikarya</taxon>
        <taxon>Basidiomycota</taxon>
        <taxon>Agaricomycotina</taxon>
        <taxon>Agaricomycetes</taxon>
        <taxon>Agaricomycetidae</taxon>
        <taxon>Agaricales</taxon>
        <taxon>Agaricineae</taxon>
        <taxon>Psathyrellaceae</taxon>
        <taxon>Coprinopsis</taxon>
    </lineage>
</organism>
<keyword evidence="4" id="KW-1185">Reference proteome</keyword>
<sequence length="691" mass="78406">MPPMAKSIQNFRLVVETFFPITLPYTDVFLALTILLALSPLFKLHYNQRRQPRQPANTAWLRAATSVFTAEFGTSSDEPDGQYLLGRRLTTRQDISTSLLSDLDPICELLGIDLEDPAPLFPSPPCILITKRTSCIICERNNLPGQTLRKRDQPQTVQVLTDDFKWKTAHLFVAHCPVCSSDYYPDRITYRNEDTGRAQILEIGCSYLRVSQHGIWMHQRVALAQERAVVRFHAGWSNFAEWLNEVGCQKPAVTVRQSKRLFVEHFARRLLVAHGRDRDFSTGANLSTDELMMSVRDAIGQNGGVLRSLMLHTCQECTHKKRYQQDLVDVGFGLDGSGYGVVDADNAGEAIELPEVLVPPPEGTPRGYIRMAVMDGKSVGHRICALTRCNNPLQNYKDGRFCQGHIEQGLNSVCGIIPCGQPVDSGGFTCSNVEHRNWHSQYTKRFTRLSFPGVQRVLRRQNNPRNTENRTPATNVPFRVEAGLPALGDTPGNEVNHTFRAQSVYCIQTVQWACGVPIGWGKCYRSESTPQVLSILNRIWQEQDDMKPNYLAYDDACDLLRHIITQNEQDPWLKSTKFIVDSWHYIGHRATDALCRFWCNPAPMDGSQPDLIVPQTDAHGQVHATRAYNLETAEQLNSWITRYESQLRQMTDVAFDFFIHSLLLLYKESLEDRIQKKDGFLADDFWDDVLG</sequence>
<gene>
    <name evidence="3" type="ORF">FA15DRAFT_734843</name>
</gene>
<evidence type="ECO:0008006" key="5">
    <source>
        <dbReference type="Google" id="ProtNLM"/>
    </source>
</evidence>
<evidence type="ECO:0000259" key="2">
    <source>
        <dbReference type="Pfam" id="PF18721"/>
    </source>
</evidence>
<dbReference type="Proteomes" id="UP000307440">
    <property type="component" value="Unassembled WGS sequence"/>
</dbReference>
<feature type="domain" description="CxC5 like cysteine cluster associated with KDZ" evidence="1">
    <location>
        <begin position="124"/>
        <end position="245"/>
    </location>
</feature>
<evidence type="ECO:0000313" key="3">
    <source>
        <dbReference type="EMBL" id="TFK17472.1"/>
    </source>
</evidence>
<protein>
    <recommendedName>
        <fullName evidence="5">CxC5 like cysteine cluster associated with KDZ domain-containing protein</fullName>
    </recommendedName>
</protein>
<evidence type="ECO:0000313" key="4">
    <source>
        <dbReference type="Proteomes" id="UP000307440"/>
    </source>
</evidence>
<dbReference type="Pfam" id="PF18718">
    <property type="entry name" value="CxC5"/>
    <property type="match status" value="1"/>
</dbReference>